<sequence length="408" mass="44368">MFWKRKKIAQLCRHFRRLRAEQLEGRLLLAGNVDELFGQVIDLSDGFAMGEVASDCQTVNRTDVNQSGLTTPLDALIPITGINRGIRQIDFTNNVQKFWDVNADGYLTAADVLDVVNELNRVQPSFPSCRSIDVDVVMTQLENVIVGGGEDLLVAELSVTSPDEITFFSSALWAPSVFGNGRLVVDGTTVATNGTSYFDVSFGDVPFRKGQTSNVRFYAQAPEQSGAYNVDLSMLIINALPGASVNLDIIGVMQRTVNVVNWGLPQMLSQPSNPITQSTDIFLGQVTWVGSPGLLYHAEESVLAFGGGNLTFEKAMAISVSGMHYRLPNGSVIEANSQSLAWDPIGVLYITSSFDSWPAVNAGEVWEIWADGISGLQPLVGVQMIPAVHPLGYDYWTYGPVRPISISP</sequence>
<evidence type="ECO:0000313" key="1">
    <source>
        <dbReference type="EMBL" id="OGZ89617.1"/>
    </source>
</evidence>
<dbReference type="PROSITE" id="PS00018">
    <property type="entry name" value="EF_HAND_1"/>
    <property type="match status" value="1"/>
</dbReference>
<evidence type="ECO:0008006" key="3">
    <source>
        <dbReference type="Google" id="ProtNLM"/>
    </source>
</evidence>
<protein>
    <recommendedName>
        <fullName evidence="3">EF-hand domain-containing protein</fullName>
    </recommendedName>
</protein>
<dbReference type="Proteomes" id="UP000178935">
    <property type="component" value="Unassembled WGS sequence"/>
</dbReference>
<proteinExistence type="predicted"/>
<dbReference type="InterPro" id="IPR002105">
    <property type="entry name" value="Dockerin_1_rpt"/>
</dbReference>
<dbReference type="EMBL" id="MHPU01000005">
    <property type="protein sequence ID" value="OGZ89617.1"/>
    <property type="molecule type" value="Genomic_DNA"/>
</dbReference>
<name>A0A1G2JR41_9BACT</name>
<dbReference type="GO" id="GO:0000272">
    <property type="term" value="P:polysaccharide catabolic process"/>
    <property type="evidence" value="ECO:0007669"/>
    <property type="project" value="InterPro"/>
</dbReference>
<organism evidence="1 2">
    <name type="scientific">Candidatus Staskawiczbacteria bacterium RIFOXYD1_FULL_32_13</name>
    <dbReference type="NCBI Taxonomy" id="1802234"/>
    <lineage>
        <taxon>Bacteria</taxon>
        <taxon>Candidatus Staskawicziibacteriota</taxon>
    </lineage>
</organism>
<dbReference type="AlphaFoldDB" id="A0A1G2JR41"/>
<accession>A0A1G2JR41</accession>
<dbReference type="InterPro" id="IPR018247">
    <property type="entry name" value="EF_Hand_1_Ca_BS"/>
</dbReference>
<evidence type="ECO:0000313" key="2">
    <source>
        <dbReference type="Proteomes" id="UP000178935"/>
    </source>
</evidence>
<dbReference type="GO" id="GO:0004553">
    <property type="term" value="F:hydrolase activity, hydrolyzing O-glycosyl compounds"/>
    <property type="evidence" value="ECO:0007669"/>
    <property type="project" value="InterPro"/>
</dbReference>
<comment type="caution">
    <text evidence="1">The sequence shown here is derived from an EMBL/GenBank/DDBJ whole genome shotgun (WGS) entry which is preliminary data.</text>
</comment>
<dbReference type="Pfam" id="PF00404">
    <property type="entry name" value="Dockerin_1"/>
    <property type="match status" value="1"/>
</dbReference>
<reference evidence="1 2" key="1">
    <citation type="journal article" date="2016" name="Nat. Commun.">
        <title>Thousands of microbial genomes shed light on interconnected biogeochemical processes in an aquifer system.</title>
        <authorList>
            <person name="Anantharaman K."/>
            <person name="Brown C.T."/>
            <person name="Hug L.A."/>
            <person name="Sharon I."/>
            <person name="Castelle C.J."/>
            <person name="Probst A.J."/>
            <person name="Thomas B.C."/>
            <person name="Singh A."/>
            <person name="Wilkins M.J."/>
            <person name="Karaoz U."/>
            <person name="Brodie E.L."/>
            <person name="Williams K.H."/>
            <person name="Hubbard S.S."/>
            <person name="Banfield J.F."/>
        </authorList>
    </citation>
    <scope>NUCLEOTIDE SEQUENCE [LARGE SCALE GENOMIC DNA]</scope>
</reference>
<gene>
    <name evidence="1" type="ORF">A2561_03735</name>
</gene>
<dbReference type="SUPFAM" id="SSF63446">
    <property type="entry name" value="Type I dockerin domain"/>
    <property type="match status" value="1"/>
</dbReference>
<dbReference type="InterPro" id="IPR036439">
    <property type="entry name" value="Dockerin_dom_sf"/>
</dbReference>